<proteinExistence type="predicted"/>
<comment type="caution">
    <text evidence="1">The sequence shown here is derived from an EMBL/GenBank/DDBJ whole genome shotgun (WGS) entry which is preliminary data.</text>
</comment>
<evidence type="ECO:0000313" key="2">
    <source>
        <dbReference type="Proteomes" id="UP000523000"/>
    </source>
</evidence>
<protein>
    <submittedName>
        <fullName evidence="1">Uncharacterized short protein YbdD (DUF466 family)</fullName>
    </submittedName>
</protein>
<organism evidence="1 2">
    <name type="scientific">Paeniglutamicibacter cryotolerans</name>
    <dbReference type="NCBI Taxonomy" id="670079"/>
    <lineage>
        <taxon>Bacteria</taxon>
        <taxon>Bacillati</taxon>
        <taxon>Actinomycetota</taxon>
        <taxon>Actinomycetes</taxon>
        <taxon>Micrococcales</taxon>
        <taxon>Micrococcaceae</taxon>
        <taxon>Paeniglutamicibacter</taxon>
    </lineage>
</organism>
<dbReference type="AlphaFoldDB" id="A0A839QI92"/>
<evidence type="ECO:0000313" key="1">
    <source>
        <dbReference type="EMBL" id="MBB2995333.1"/>
    </source>
</evidence>
<dbReference type="Proteomes" id="UP000523000">
    <property type="component" value="Unassembled WGS sequence"/>
</dbReference>
<name>A0A839QI92_9MICC</name>
<dbReference type="InterPro" id="IPR007423">
    <property type="entry name" value="Sel_put"/>
</dbReference>
<reference evidence="1 2" key="1">
    <citation type="submission" date="2020-08" db="EMBL/GenBank/DDBJ databases">
        <title>Sequencing the genomes of 1000 actinobacteria strains.</title>
        <authorList>
            <person name="Klenk H.-P."/>
        </authorList>
    </citation>
    <scope>NUCLEOTIDE SEQUENCE [LARGE SCALE GENOMIC DNA]</scope>
    <source>
        <strain evidence="1 2">DSM 22826</strain>
    </source>
</reference>
<sequence>MSKTASGWERYGSRISGGWRGFVGYFEGVMGADAYRRYLEHQQRTHPDAEPLGERAFWRDHMDWQDKNPQGRCC</sequence>
<dbReference type="EMBL" id="JACHVS010000001">
    <property type="protein sequence ID" value="MBB2995333.1"/>
    <property type="molecule type" value="Genomic_DNA"/>
</dbReference>
<gene>
    <name evidence="1" type="ORF">E9229_001524</name>
</gene>
<dbReference type="RefSeq" id="WP_183510614.1">
    <property type="nucleotide sequence ID" value="NZ_BAABGK010000022.1"/>
</dbReference>
<keyword evidence="2" id="KW-1185">Reference proteome</keyword>
<accession>A0A839QI92</accession>
<dbReference type="Pfam" id="PF04328">
    <property type="entry name" value="Sel_put"/>
    <property type="match status" value="1"/>
</dbReference>